<name>A0A0B1S5G9_OESDE</name>
<dbReference type="AlphaFoldDB" id="A0A0B1S5G9"/>
<dbReference type="Proteomes" id="UP000053660">
    <property type="component" value="Unassembled WGS sequence"/>
</dbReference>
<accession>A0A0B1S5G9</accession>
<organism evidence="2 3">
    <name type="scientific">Oesophagostomum dentatum</name>
    <name type="common">Nodular worm</name>
    <dbReference type="NCBI Taxonomy" id="61180"/>
    <lineage>
        <taxon>Eukaryota</taxon>
        <taxon>Metazoa</taxon>
        <taxon>Ecdysozoa</taxon>
        <taxon>Nematoda</taxon>
        <taxon>Chromadorea</taxon>
        <taxon>Rhabditida</taxon>
        <taxon>Rhabditina</taxon>
        <taxon>Rhabditomorpha</taxon>
        <taxon>Strongyloidea</taxon>
        <taxon>Strongylidae</taxon>
        <taxon>Oesophagostomum</taxon>
    </lineage>
</organism>
<protein>
    <submittedName>
        <fullName evidence="2">Uncharacterized protein</fullName>
    </submittedName>
</protein>
<evidence type="ECO:0000313" key="2">
    <source>
        <dbReference type="EMBL" id="KHJ79111.1"/>
    </source>
</evidence>
<feature type="compositionally biased region" description="Polar residues" evidence="1">
    <location>
        <begin position="38"/>
        <end position="53"/>
    </location>
</feature>
<evidence type="ECO:0000313" key="3">
    <source>
        <dbReference type="Proteomes" id="UP000053660"/>
    </source>
</evidence>
<dbReference type="EMBL" id="KN606901">
    <property type="protein sequence ID" value="KHJ79111.1"/>
    <property type="molecule type" value="Genomic_DNA"/>
</dbReference>
<keyword evidence="3" id="KW-1185">Reference proteome</keyword>
<feature type="region of interest" description="Disordered" evidence="1">
    <location>
        <begin position="30"/>
        <end position="53"/>
    </location>
</feature>
<reference evidence="2 3" key="1">
    <citation type="submission" date="2014-03" db="EMBL/GenBank/DDBJ databases">
        <title>Draft genome of the hookworm Oesophagostomum dentatum.</title>
        <authorList>
            <person name="Mitreva M."/>
        </authorList>
    </citation>
    <scope>NUCLEOTIDE SEQUENCE [LARGE SCALE GENOMIC DNA]</scope>
    <source>
        <strain evidence="2 3">OD-Hann</strain>
    </source>
</reference>
<gene>
    <name evidence="2" type="ORF">OESDEN_21251</name>
</gene>
<evidence type="ECO:0000256" key="1">
    <source>
        <dbReference type="SAM" id="MobiDB-lite"/>
    </source>
</evidence>
<proteinExistence type="predicted"/>
<sequence>MESIRIYPSDPNPTAFAVYLPSPFAERRRASSKVFAPTQESSPRQSRNFSETGIRSRFSSNCMFNSLGSNRQGAHSLALHPIPEDVSISW</sequence>